<feature type="region of interest" description="Disordered" evidence="1">
    <location>
        <begin position="100"/>
        <end position="121"/>
    </location>
</feature>
<proteinExistence type="predicted"/>
<reference evidence="2" key="1">
    <citation type="journal article" date="2022" name="bioRxiv">
        <title>Sequencing and chromosome-scale assembly of the giantPleurodeles waltlgenome.</title>
        <authorList>
            <person name="Brown T."/>
            <person name="Elewa A."/>
            <person name="Iarovenko S."/>
            <person name="Subramanian E."/>
            <person name="Araus A.J."/>
            <person name="Petzold A."/>
            <person name="Susuki M."/>
            <person name="Suzuki K.-i.T."/>
            <person name="Hayashi T."/>
            <person name="Toyoda A."/>
            <person name="Oliveira C."/>
            <person name="Osipova E."/>
            <person name="Leigh N.D."/>
            <person name="Simon A."/>
            <person name="Yun M.H."/>
        </authorList>
    </citation>
    <scope>NUCLEOTIDE SEQUENCE</scope>
    <source>
        <strain evidence="2">20211129_DDA</strain>
        <tissue evidence="2">Liver</tissue>
    </source>
</reference>
<evidence type="ECO:0000313" key="3">
    <source>
        <dbReference type="Proteomes" id="UP001066276"/>
    </source>
</evidence>
<dbReference type="AlphaFoldDB" id="A0AAV7P317"/>
<organism evidence="2 3">
    <name type="scientific">Pleurodeles waltl</name>
    <name type="common">Iberian ribbed newt</name>
    <dbReference type="NCBI Taxonomy" id="8319"/>
    <lineage>
        <taxon>Eukaryota</taxon>
        <taxon>Metazoa</taxon>
        <taxon>Chordata</taxon>
        <taxon>Craniata</taxon>
        <taxon>Vertebrata</taxon>
        <taxon>Euteleostomi</taxon>
        <taxon>Amphibia</taxon>
        <taxon>Batrachia</taxon>
        <taxon>Caudata</taxon>
        <taxon>Salamandroidea</taxon>
        <taxon>Salamandridae</taxon>
        <taxon>Pleurodelinae</taxon>
        <taxon>Pleurodeles</taxon>
    </lineage>
</organism>
<accession>A0AAV7P317</accession>
<protein>
    <submittedName>
        <fullName evidence="2">Uncharacterized protein</fullName>
    </submittedName>
</protein>
<dbReference type="EMBL" id="JANPWB010000012">
    <property type="protein sequence ID" value="KAJ1121234.1"/>
    <property type="molecule type" value="Genomic_DNA"/>
</dbReference>
<comment type="caution">
    <text evidence="2">The sequence shown here is derived from an EMBL/GenBank/DDBJ whole genome shotgun (WGS) entry which is preliminary data.</text>
</comment>
<keyword evidence="3" id="KW-1185">Reference proteome</keyword>
<name>A0AAV7P317_PLEWA</name>
<gene>
    <name evidence="2" type="ORF">NDU88_009352</name>
</gene>
<dbReference type="Proteomes" id="UP001066276">
    <property type="component" value="Chromosome 8"/>
</dbReference>
<sequence length="121" mass="14055">MHKQKPKQDTVAQITKIGRSLKKQIKEAKDRKEWGTLFQLLKDPNHARFWEHVNKLRNGHKSRENGVSETDGVSNVTLLHTTSYQNQTWPATCWTRFSDHSTPLLHSDGTPQRLKNTKRAK</sequence>
<evidence type="ECO:0000256" key="1">
    <source>
        <dbReference type="SAM" id="MobiDB-lite"/>
    </source>
</evidence>
<evidence type="ECO:0000313" key="2">
    <source>
        <dbReference type="EMBL" id="KAJ1121234.1"/>
    </source>
</evidence>